<evidence type="ECO:0000259" key="1">
    <source>
        <dbReference type="Pfam" id="PF21818"/>
    </source>
</evidence>
<reference evidence="2" key="1">
    <citation type="submission" date="2015-08" db="EMBL/GenBank/DDBJ databases">
        <title>Complete DNA Sequence of Pseudomonas syringae pv. actinidiae, the Causal Agent of Kiwifruit Canker Disease.</title>
        <authorList>
            <person name="Rikkerink E.H.A."/>
            <person name="Fineran P.C."/>
        </authorList>
    </citation>
    <scope>NUCLEOTIDE SEQUENCE</scope>
    <source>
        <strain evidence="2">DSM 13666</strain>
    </source>
</reference>
<dbReference type="AlphaFoldDB" id="A0A0M0KM78"/>
<evidence type="ECO:0000313" key="2">
    <source>
        <dbReference type="EMBL" id="KOO39941.1"/>
    </source>
</evidence>
<proteinExistence type="predicted"/>
<dbReference type="InterPro" id="IPR049251">
    <property type="entry name" value="DUF6884"/>
</dbReference>
<dbReference type="EMBL" id="LILD01000001">
    <property type="protein sequence ID" value="KOO39941.1"/>
    <property type="molecule type" value="Genomic_DNA"/>
</dbReference>
<gene>
    <name evidence="2" type="ORF">AMD02_14600</name>
</gene>
<organism evidence="2">
    <name type="scientific">Halalkalibacterium halodurans</name>
    <name type="common">Bacillus halodurans</name>
    <dbReference type="NCBI Taxonomy" id="86665"/>
    <lineage>
        <taxon>Bacteria</taxon>
        <taxon>Bacillati</taxon>
        <taxon>Bacillota</taxon>
        <taxon>Bacilli</taxon>
        <taxon>Bacillales</taxon>
        <taxon>Bacillaceae</taxon>
        <taxon>Halalkalibacterium (ex Joshi et al. 2022)</taxon>
    </lineage>
</organism>
<protein>
    <recommendedName>
        <fullName evidence="1">DUF6884 domain-containing protein</fullName>
    </recommendedName>
</protein>
<dbReference type="PATRIC" id="fig|136160.3.peg.3389"/>
<dbReference type="RefSeq" id="WP_053431787.1">
    <property type="nucleotide sequence ID" value="NZ_CP040441.1"/>
</dbReference>
<comment type="caution">
    <text evidence="2">The sequence shown here is derived from an EMBL/GenBank/DDBJ whole genome shotgun (WGS) entry which is preliminary data.</text>
</comment>
<accession>A0A0M0KM78</accession>
<dbReference type="Pfam" id="PF21818">
    <property type="entry name" value="DUF6884"/>
    <property type="match status" value="1"/>
</dbReference>
<dbReference type="GeneID" id="87596646"/>
<name>A0A0M0KM78_ALKHA</name>
<sequence length="155" mass="17337">MNTLCIIPCGNKKIWDKQEDAGPVAASEAYIGTLHRLCAMYAERFFDHWVILSAKHGFLFPDDVVDGPYDVSFSHTHSGVITLDQLTEQVHEKKLDSVPYVVLLTGKKYGPIVEACFPQATVECPLLSYSGIGYMQQALKRAIEQKQPLHSAKRN</sequence>
<feature type="domain" description="DUF6884" evidence="1">
    <location>
        <begin position="18"/>
        <end position="127"/>
    </location>
</feature>